<dbReference type="InterPro" id="IPR050164">
    <property type="entry name" value="Peptidase_C19"/>
</dbReference>
<feature type="compositionally biased region" description="Pro residues" evidence="7">
    <location>
        <begin position="521"/>
        <end position="535"/>
    </location>
</feature>
<dbReference type="InterPro" id="IPR038765">
    <property type="entry name" value="Papain-like_cys_pep_sf"/>
</dbReference>
<feature type="region of interest" description="Disordered" evidence="7">
    <location>
        <begin position="767"/>
        <end position="807"/>
    </location>
</feature>
<feature type="compositionally biased region" description="Low complexity" evidence="7">
    <location>
        <begin position="334"/>
        <end position="345"/>
    </location>
</feature>
<feature type="region of interest" description="Disordered" evidence="7">
    <location>
        <begin position="117"/>
        <end position="380"/>
    </location>
</feature>
<evidence type="ECO:0000313" key="9">
    <source>
        <dbReference type="EMBL" id="CAE6536254.1"/>
    </source>
</evidence>
<evidence type="ECO:0000313" key="10">
    <source>
        <dbReference type="Proteomes" id="UP000663853"/>
    </source>
</evidence>
<dbReference type="PROSITE" id="PS00972">
    <property type="entry name" value="USP_1"/>
    <property type="match status" value="1"/>
</dbReference>
<dbReference type="InterPro" id="IPR001394">
    <property type="entry name" value="Peptidase_C19_UCH"/>
</dbReference>
<feature type="compositionally biased region" description="Pro residues" evidence="7">
    <location>
        <begin position="422"/>
        <end position="435"/>
    </location>
</feature>
<dbReference type="PANTHER" id="PTHR24006:SF687">
    <property type="entry name" value="UBIQUITIN CARBOXYL-TERMINAL HYDROLASE 10"/>
    <property type="match status" value="1"/>
</dbReference>
<evidence type="ECO:0000256" key="6">
    <source>
        <dbReference type="ARBA" id="ARBA00022807"/>
    </source>
</evidence>
<feature type="compositionally biased region" description="Polar residues" evidence="7">
    <location>
        <begin position="363"/>
        <end position="376"/>
    </location>
</feature>
<dbReference type="EC" id="3.4.19.12" evidence="2"/>
<dbReference type="Proteomes" id="UP000663853">
    <property type="component" value="Unassembled WGS sequence"/>
</dbReference>
<feature type="compositionally biased region" description="Pro residues" evidence="7">
    <location>
        <begin position="308"/>
        <end position="319"/>
    </location>
</feature>
<keyword evidence="6" id="KW-0788">Thiol protease</keyword>
<feature type="compositionally biased region" description="Polar residues" evidence="7">
    <location>
        <begin position="479"/>
        <end position="491"/>
    </location>
</feature>
<reference evidence="9" key="1">
    <citation type="submission" date="2021-01" db="EMBL/GenBank/DDBJ databases">
        <authorList>
            <person name="Kaushik A."/>
        </authorList>
    </citation>
    <scope>NUCLEOTIDE SEQUENCE</scope>
    <source>
        <strain evidence="9">AG6-10EEA</strain>
    </source>
</reference>
<keyword evidence="3" id="KW-0645">Protease</keyword>
<keyword evidence="5" id="KW-0378">Hydrolase</keyword>
<comment type="caution">
    <text evidence="9">The sequence shown here is derived from an EMBL/GenBank/DDBJ whole genome shotgun (WGS) entry which is preliminary data.</text>
</comment>
<accession>A0A8H3HUD7</accession>
<dbReference type="GO" id="GO:0016579">
    <property type="term" value="P:protein deubiquitination"/>
    <property type="evidence" value="ECO:0007669"/>
    <property type="project" value="InterPro"/>
</dbReference>
<dbReference type="PANTHER" id="PTHR24006">
    <property type="entry name" value="UBIQUITIN CARBOXYL-TERMINAL HYDROLASE"/>
    <property type="match status" value="1"/>
</dbReference>
<dbReference type="InterPro" id="IPR028889">
    <property type="entry name" value="USP"/>
</dbReference>
<dbReference type="GO" id="GO:0004843">
    <property type="term" value="F:cysteine-type deubiquitinase activity"/>
    <property type="evidence" value="ECO:0007669"/>
    <property type="project" value="UniProtKB-EC"/>
</dbReference>
<feature type="compositionally biased region" description="Polar residues" evidence="7">
    <location>
        <begin position="214"/>
        <end position="231"/>
    </location>
</feature>
<feature type="compositionally biased region" description="Low complexity" evidence="7">
    <location>
        <begin position="492"/>
        <end position="520"/>
    </location>
</feature>
<feature type="compositionally biased region" description="Basic and acidic residues" evidence="7">
    <location>
        <begin position="321"/>
        <end position="332"/>
    </location>
</feature>
<feature type="compositionally biased region" description="Basic and acidic residues" evidence="7">
    <location>
        <begin position="786"/>
        <end position="802"/>
    </location>
</feature>
<evidence type="ECO:0000256" key="4">
    <source>
        <dbReference type="ARBA" id="ARBA00022786"/>
    </source>
</evidence>
<feature type="domain" description="USP" evidence="8">
    <location>
        <begin position="619"/>
        <end position="1021"/>
    </location>
</feature>
<name>A0A8H3HUD7_9AGAM</name>
<keyword evidence="4" id="KW-0833">Ubl conjugation pathway</keyword>
<dbReference type="GO" id="GO:0005829">
    <property type="term" value="C:cytosol"/>
    <property type="evidence" value="ECO:0007669"/>
    <property type="project" value="TreeGrafter"/>
</dbReference>
<feature type="compositionally biased region" description="Low complexity" evidence="7">
    <location>
        <begin position="238"/>
        <end position="257"/>
    </location>
</feature>
<dbReference type="PROSITE" id="PS00973">
    <property type="entry name" value="USP_2"/>
    <property type="match status" value="1"/>
</dbReference>
<dbReference type="SUPFAM" id="SSF54001">
    <property type="entry name" value="Cysteine proteinases"/>
    <property type="match status" value="1"/>
</dbReference>
<dbReference type="GO" id="GO:0005634">
    <property type="term" value="C:nucleus"/>
    <property type="evidence" value="ECO:0007669"/>
    <property type="project" value="TreeGrafter"/>
</dbReference>
<protein>
    <recommendedName>
        <fullName evidence="2">ubiquitinyl hydrolase 1</fullName>
        <ecNumber evidence="2">3.4.19.12</ecNumber>
    </recommendedName>
</protein>
<feature type="region of interest" description="Disordered" evidence="7">
    <location>
        <begin position="421"/>
        <end position="592"/>
    </location>
</feature>
<feature type="compositionally biased region" description="Low complexity" evidence="7">
    <location>
        <begin position="543"/>
        <end position="567"/>
    </location>
</feature>
<organism evidence="9 10">
    <name type="scientific">Rhizoctonia solani</name>
    <dbReference type="NCBI Taxonomy" id="456999"/>
    <lineage>
        <taxon>Eukaryota</taxon>
        <taxon>Fungi</taxon>
        <taxon>Dikarya</taxon>
        <taxon>Basidiomycota</taxon>
        <taxon>Agaricomycotina</taxon>
        <taxon>Agaricomycetes</taxon>
        <taxon>Cantharellales</taxon>
        <taxon>Ceratobasidiaceae</taxon>
        <taxon>Rhizoctonia</taxon>
    </lineage>
</organism>
<sequence>MAAGTPDRRSAKPNGSTPQPGPPNVGHQSPYGYGIPQYMNSYPLPPMPPAQMYPQHHHMTHYPHYGYQQPIYQHPVHPPQGYPPMQYMPHMPAPHPHYPSPTLAGPYQHSPSPWSPVPNIPPADPGMSTPPVYATPTYAPPPHMHHGGQTLYQSSQPFIPRNVPPSPSGNQMRHLASPHTAVPQIRSPSLPYARVPDQSQLGDSGSGSPPSLQTNQPTSLPTISVDQQGESTVVAESPVPEQTVPVVEPITTTISSPPSQPPPQPPPPLAEDTKTQVEEAQEDGGLRFSGGRIPTPNADSIITFAAPPSVPSTSSPPPNDSDVKGSTQHESDEGPGQPTTPLPQTFISAPVFTDPAKDEKPTSDSSIGLLSPTTSGFLEKDIPEATYSITSRRPEVDAAPALSFSRRAKIPTFILAVAVPLTTPPKPVKPVPVPPVVSQSTVKPADPKALAPQANVKQSNEAEASKPVVKSQKPDAVKPSTQPSEIPQTAQSDVSSVAPVAPTAPAVPVSDQATPAAPEAPVVPQPAPPVKPPPKSWAHLLRPASPAKPVKPSQPQSQKPAPAVASAGSKQTPDAESKVNGHPSVNGGYEPLPTSTPLHVVLSEGAKPYSAHSQVTQPRGLINSGNMCFANVVLQALVYSAPFVRLFETLAHLVPGSLNGKTSLYEATILFLREFPPQTEPPPPAAPKAKSRSGTSTPMAPEQTRQQVWNENPFIPELLYEAMKQNKRFDSMQRGHQEDAEEFLGFFLDTLHEELLSMISRVQTEPTPAGAAWTNGPPGKTATGDNAREVQRPVSPDTREDDSGWMEVGKKNKPAITRTTRATESAITRIFGGKLRSVLSIPGSSKDSVTLEPYQPLQLDIQSDHIRTIEDALKHITVPEIVSMHSETRGGMVEARKQVTLESLPPLLILHLKRLVYDAKGIQKNSKVIEYSTTLEIRPEIISPTRRTKESIKYKLYGVVYHLGKHATGGHYTIDVLRQDHSEWVRIDDTHIEPVTEKDVTAHEKHAKLDKTAYLLFYRREPENPK</sequence>
<dbReference type="GO" id="GO:0006508">
    <property type="term" value="P:proteolysis"/>
    <property type="evidence" value="ECO:0007669"/>
    <property type="project" value="UniProtKB-KW"/>
</dbReference>
<dbReference type="AlphaFoldDB" id="A0A8H3HUD7"/>
<dbReference type="InterPro" id="IPR018200">
    <property type="entry name" value="USP_CS"/>
</dbReference>
<evidence type="ECO:0000256" key="1">
    <source>
        <dbReference type="ARBA" id="ARBA00000707"/>
    </source>
</evidence>
<feature type="compositionally biased region" description="Pro residues" evidence="7">
    <location>
        <begin position="258"/>
        <end position="269"/>
    </location>
</feature>
<feature type="region of interest" description="Disordered" evidence="7">
    <location>
        <begin position="1"/>
        <end position="32"/>
    </location>
</feature>
<feature type="compositionally biased region" description="Low complexity" evidence="7">
    <location>
        <begin position="196"/>
        <end position="213"/>
    </location>
</feature>
<gene>
    <name evidence="9" type="ORF">RDB_LOCUS179995</name>
</gene>
<feature type="compositionally biased region" description="Basic and acidic residues" evidence="7">
    <location>
        <begin position="1"/>
        <end position="10"/>
    </location>
</feature>
<evidence type="ECO:0000256" key="7">
    <source>
        <dbReference type="SAM" id="MobiDB-lite"/>
    </source>
</evidence>
<dbReference type="CDD" id="cd02257">
    <property type="entry name" value="Peptidase_C19"/>
    <property type="match status" value="1"/>
</dbReference>
<feature type="region of interest" description="Disordered" evidence="7">
    <location>
        <begin position="675"/>
        <end position="708"/>
    </location>
</feature>
<dbReference type="Gene3D" id="3.90.70.10">
    <property type="entry name" value="Cysteine proteinases"/>
    <property type="match status" value="1"/>
</dbReference>
<dbReference type="EMBL" id="CAJMXA010004165">
    <property type="protein sequence ID" value="CAE6536254.1"/>
    <property type="molecule type" value="Genomic_DNA"/>
</dbReference>
<comment type="catalytic activity">
    <reaction evidence="1">
        <text>Thiol-dependent hydrolysis of ester, thioester, amide, peptide and isopeptide bonds formed by the C-terminal Gly of ubiquitin (a 76-residue protein attached to proteins as an intracellular targeting signal).</text>
        <dbReference type="EC" id="3.4.19.12"/>
    </reaction>
</comment>
<proteinExistence type="predicted"/>
<feature type="compositionally biased region" description="Polar residues" evidence="7">
    <location>
        <begin position="692"/>
        <end position="708"/>
    </location>
</feature>
<evidence type="ECO:0000256" key="5">
    <source>
        <dbReference type="ARBA" id="ARBA00022801"/>
    </source>
</evidence>
<evidence type="ECO:0000259" key="8">
    <source>
        <dbReference type="PROSITE" id="PS50235"/>
    </source>
</evidence>
<dbReference type="Pfam" id="PF00443">
    <property type="entry name" value="UCH"/>
    <property type="match status" value="1"/>
</dbReference>
<dbReference type="PROSITE" id="PS50235">
    <property type="entry name" value="USP_3"/>
    <property type="match status" value="1"/>
</dbReference>
<evidence type="ECO:0000256" key="3">
    <source>
        <dbReference type="ARBA" id="ARBA00022670"/>
    </source>
</evidence>
<evidence type="ECO:0000256" key="2">
    <source>
        <dbReference type="ARBA" id="ARBA00012759"/>
    </source>
</evidence>